<feature type="transmembrane region" description="Helical" evidence="2">
    <location>
        <begin position="193"/>
        <end position="218"/>
    </location>
</feature>
<keyword evidence="5" id="KW-1185">Reference proteome</keyword>
<accession>A0A916TIF0</accession>
<proteinExistence type="predicted"/>
<dbReference type="AlphaFoldDB" id="A0A916TIF0"/>
<reference evidence="4" key="2">
    <citation type="submission" date="2020-09" db="EMBL/GenBank/DDBJ databases">
        <authorList>
            <person name="Sun Q."/>
            <person name="Zhou Y."/>
        </authorList>
    </citation>
    <scope>NUCLEOTIDE SEQUENCE</scope>
    <source>
        <strain evidence="4">CGMCC 1.12827</strain>
    </source>
</reference>
<keyword evidence="2" id="KW-0472">Membrane</keyword>
<feature type="domain" description="CAAX prenyl protease 2/Lysostaphin resistance protein A-like" evidence="3">
    <location>
        <begin position="192"/>
        <end position="283"/>
    </location>
</feature>
<evidence type="ECO:0000259" key="3">
    <source>
        <dbReference type="Pfam" id="PF02517"/>
    </source>
</evidence>
<dbReference type="GO" id="GO:0004175">
    <property type="term" value="F:endopeptidase activity"/>
    <property type="evidence" value="ECO:0007669"/>
    <property type="project" value="UniProtKB-ARBA"/>
</dbReference>
<dbReference type="Proteomes" id="UP000621454">
    <property type="component" value="Unassembled WGS sequence"/>
</dbReference>
<protein>
    <submittedName>
        <fullName evidence="4">CAAX amino protease</fullName>
    </submittedName>
</protein>
<feature type="region of interest" description="Disordered" evidence="1">
    <location>
        <begin position="1"/>
        <end position="21"/>
    </location>
</feature>
<comment type="caution">
    <text evidence="4">The sequence shown here is derived from an EMBL/GenBank/DDBJ whole genome shotgun (WGS) entry which is preliminary data.</text>
</comment>
<evidence type="ECO:0000313" key="5">
    <source>
        <dbReference type="Proteomes" id="UP000621454"/>
    </source>
</evidence>
<feature type="transmembrane region" description="Helical" evidence="2">
    <location>
        <begin position="59"/>
        <end position="80"/>
    </location>
</feature>
<feature type="transmembrane region" description="Helical" evidence="2">
    <location>
        <begin position="271"/>
        <end position="291"/>
    </location>
</feature>
<dbReference type="InterPro" id="IPR003675">
    <property type="entry name" value="Rce1/LyrA-like_dom"/>
</dbReference>
<keyword evidence="2" id="KW-1133">Transmembrane helix</keyword>
<evidence type="ECO:0000313" key="4">
    <source>
        <dbReference type="EMBL" id="GGB43203.1"/>
    </source>
</evidence>
<evidence type="ECO:0000256" key="2">
    <source>
        <dbReference type="SAM" id="Phobius"/>
    </source>
</evidence>
<name>A0A916TIF0_9ACTN</name>
<feature type="transmembrane region" description="Helical" evidence="2">
    <location>
        <begin position="115"/>
        <end position="133"/>
    </location>
</feature>
<keyword evidence="4" id="KW-0378">Hydrolase</keyword>
<dbReference type="GO" id="GO:0006508">
    <property type="term" value="P:proteolysis"/>
    <property type="evidence" value="ECO:0007669"/>
    <property type="project" value="UniProtKB-KW"/>
</dbReference>
<organism evidence="4 5">
    <name type="scientific">Gordonia jinhuaensis</name>
    <dbReference type="NCBI Taxonomy" id="1517702"/>
    <lineage>
        <taxon>Bacteria</taxon>
        <taxon>Bacillati</taxon>
        <taxon>Actinomycetota</taxon>
        <taxon>Actinomycetes</taxon>
        <taxon>Mycobacteriales</taxon>
        <taxon>Gordoniaceae</taxon>
        <taxon>Gordonia</taxon>
    </lineage>
</organism>
<feature type="transmembrane region" description="Helical" evidence="2">
    <location>
        <begin position="153"/>
        <end position="173"/>
    </location>
</feature>
<reference evidence="4" key="1">
    <citation type="journal article" date="2014" name="Int. J. Syst. Evol. Microbiol.">
        <title>Complete genome sequence of Corynebacterium casei LMG S-19264T (=DSM 44701T), isolated from a smear-ripened cheese.</title>
        <authorList>
            <consortium name="US DOE Joint Genome Institute (JGI-PGF)"/>
            <person name="Walter F."/>
            <person name="Albersmeier A."/>
            <person name="Kalinowski J."/>
            <person name="Ruckert C."/>
        </authorList>
    </citation>
    <scope>NUCLEOTIDE SEQUENCE</scope>
    <source>
        <strain evidence="4">CGMCC 1.12827</strain>
    </source>
</reference>
<keyword evidence="2" id="KW-0812">Transmembrane</keyword>
<dbReference type="GO" id="GO:0080120">
    <property type="term" value="P:CAAX-box protein maturation"/>
    <property type="evidence" value="ECO:0007669"/>
    <property type="project" value="UniProtKB-ARBA"/>
</dbReference>
<gene>
    <name evidence="4" type="ORF">GCM10011489_33390</name>
</gene>
<evidence type="ECO:0000256" key="1">
    <source>
        <dbReference type="SAM" id="MobiDB-lite"/>
    </source>
</evidence>
<dbReference type="Pfam" id="PF02517">
    <property type="entry name" value="Rce1-like"/>
    <property type="match status" value="1"/>
</dbReference>
<keyword evidence="4" id="KW-0645">Protease</keyword>
<dbReference type="EMBL" id="BMGC01000034">
    <property type="protein sequence ID" value="GGB43203.1"/>
    <property type="molecule type" value="Genomic_DNA"/>
</dbReference>
<sequence>MNADVPAYRSGERDAGRPNTAGERIRDALKVAARGIPADHGIAGTRPQVVTDARERRGLIVEIVIVLVLTFGMSGLRSLLSLIDAQLHRGGIGSQSVALNTSSSTVGIIDLAEQLLDAVHLFAIAALAVYLLWRSGITARILGLKPVKVASDVSWGVAAAAVIGLPGLGLYVAARALGINAEVLPSTLTDAWWRLPVLILAAIGNAAAEEFLVVGYLITRLRQLGAGENSSLLGSAVLRGSYHLYQGFGGGVGNLAMGLVYGRFFQCTARIWPLVIGHALIDTVAFGYALLGDHLGLLTR</sequence>